<dbReference type="GO" id="GO:0008569">
    <property type="term" value="F:minus-end-directed microtubule motor activity"/>
    <property type="evidence" value="ECO:0007669"/>
    <property type="project" value="InterPro"/>
</dbReference>
<dbReference type="Pfam" id="PF18198">
    <property type="entry name" value="AAA_lid_11"/>
    <property type="match status" value="1"/>
</dbReference>
<dbReference type="InterPro" id="IPR024743">
    <property type="entry name" value="Dynein_HC_stalk"/>
</dbReference>
<evidence type="ECO:0000256" key="15">
    <source>
        <dbReference type="SAM" id="Coils"/>
    </source>
</evidence>
<dbReference type="InterPro" id="IPR013602">
    <property type="entry name" value="Dynein_heavy_linker"/>
</dbReference>
<evidence type="ECO:0000256" key="11">
    <source>
        <dbReference type="ARBA" id="ARBA00023054"/>
    </source>
</evidence>
<feature type="coiled-coil region" evidence="15">
    <location>
        <begin position="3477"/>
        <end position="3553"/>
    </location>
</feature>
<evidence type="ECO:0000256" key="12">
    <source>
        <dbReference type="ARBA" id="ARBA00023175"/>
    </source>
</evidence>
<feature type="coiled-coil region" evidence="15">
    <location>
        <begin position="1495"/>
        <end position="1522"/>
    </location>
</feature>
<protein>
    <recommendedName>
        <fullName evidence="4">Dynein heavy chain, cytoplasmic</fullName>
    </recommendedName>
    <alternativeName>
        <fullName evidence="14">Dynein heavy chain, cytosolic</fullName>
    </alternativeName>
</protein>
<dbReference type="Pfam" id="PF12780">
    <property type="entry name" value="AAA_8"/>
    <property type="match status" value="1"/>
</dbReference>
<dbReference type="GO" id="GO:0007018">
    <property type="term" value="P:microtubule-based movement"/>
    <property type="evidence" value="ECO:0007669"/>
    <property type="project" value="InterPro"/>
</dbReference>
<evidence type="ECO:0000256" key="16">
    <source>
        <dbReference type="SAM" id="MobiDB-lite"/>
    </source>
</evidence>
<dbReference type="GO" id="GO:0005874">
    <property type="term" value="C:microtubule"/>
    <property type="evidence" value="ECO:0007669"/>
    <property type="project" value="UniProtKB-KW"/>
</dbReference>
<feature type="coiled-coil region" evidence="15">
    <location>
        <begin position="3267"/>
        <end position="3357"/>
    </location>
</feature>
<evidence type="ECO:0000256" key="2">
    <source>
        <dbReference type="ARBA" id="ARBA00008887"/>
    </source>
</evidence>
<dbReference type="Gene3D" id="6.10.140.1060">
    <property type="match status" value="1"/>
</dbReference>
<feature type="coiled-coil region" evidence="15">
    <location>
        <begin position="1121"/>
        <end position="1155"/>
    </location>
</feature>
<reference evidence="19" key="1">
    <citation type="submission" date="2022-11" db="UniProtKB">
        <authorList>
            <consortium name="WormBaseParasite"/>
        </authorList>
    </citation>
    <scope>IDENTIFICATION</scope>
</reference>
<dbReference type="InterPro" id="IPR004273">
    <property type="entry name" value="Dynein_heavy_D6_P-loop"/>
</dbReference>
<dbReference type="Gene3D" id="3.20.180.20">
    <property type="entry name" value="Dynein heavy chain, N-terminal domain 2"/>
    <property type="match status" value="1"/>
</dbReference>
<dbReference type="InterPro" id="IPR013594">
    <property type="entry name" value="Dynein_heavy_tail"/>
</dbReference>
<dbReference type="Pfam" id="PF18199">
    <property type="entry name" value="Dynein_C"/>
    <property type="match status" value="1"/>
</dbReference>
<dbReference type="FunFam" id="3.20.180.20:FF:000002">
    <property type="entry name" value="Cytoplasmic dynein heavy chain 1"/>
    <property type="match status" value="1"/>
</dbReference>
<dbReference type="Proteomes" id="UP000887563">
    <property type="component" value="Unplaced"/>
</dbReference>
<dbReference type="InterPro" id="IPR041466">
    <property type="entry name" value="Dynein_AAA5_ext"/>
</dbReference>
<keyword evidence="6" id="KW-0493">Microtubule</keyword>
<accession>A0A914M400</accession>
<dbReference type="PANTHER" id="PTHR46532:SF13">
    <property type="entry name" value="CYTOPLASMIC DYNEIN 1 HEAVY CHAIN 1"/>
    <property type="match status" value="1"/>
</dbReference>
<dbReference type="SUPFAM" id="SSF52540">
    <property type="entry name" value="P-loop containing nucleoside triphosphate hydrolases"/>
    <property type="match status" value="5"/>
</dbReference>
<dbReference type="FunFam" id="1.10.8.720:FF:000003">
    <property type="entry name" value="Cytoplasmic dynein heavy chain 2"/>
    <property type="match status" value="1"/>
</dbReference>
<dbReference type="InterPro" id="IPR026983">
    <property type="entry name" value="DHC"/>
</dbReference>
<dbReference type="Gene3D" id="1.20.920.20">
    <property type="match status" value="1"/>
</dbReference>
<dbReference type="Gene3D" id="3.10.490.20">
    <property type="match status" value="1"/>
</dbReference>
<evidence type="ECO:0000256" key="1">
    <source>
        <dbReference type="ARBA" id="ARBA00004245"/>
    </source>
</evidence>
<dbReference type="CDD" id="cd00009">
    <property type="entry name" value="AAA"/>
    <property type="match status" value="2"/>
</dbReference>
<dbReference type="InterPro" id="IPR035706">
    <property type="entry name" value="AAA_9"/>
</dbReference>
<keyword evidence="9" id="KW-0067">ATP-binding</keyword>
<dbReference type="Pfam" id="PF17852">
    <property type="entry name" value="Dynein_AAA_lid"/>
    <property type="match status" value="1"/>
</dbReference>
<feature type="coiled-coil region" evidence="15">
    <location>
        <begin position="3844"/>
        <end position="3871"/>
    </location>
</feature>
<dbReference type="InterPro" id="IPR043160">
    <property type="entry name" value="Dynein_C_barrel"/>
</dbReference>
<dbReference type="GO" id="GO:0005858">
    <property type="term" value="C:axonemal dynein complex"/>
    <property type="evidence" value="ECO:0007669"/>
    <property type="project" value="TreeGrafter"/>
</dbReference>
<dbReference type="Pfam" id="PF12774">
    <property type="entry name" value="AAA_6"/>
    <property type="match status" value="2"/>
</dbReference>
<keyword evidence="13" id="KW-0206">Cytoskeleton</keyword>
<evidence type="ECO:0000256" key="3">
    <source>
        <dbReference type="ARBA" id="ARBA00011655"/>
    </source>
</evidence>
<dbReference type="InterPro" id="IPR042219">
    <property type="entry name" value="AAA_lid_11_sf"/>
</dbReference>
<dbReference type="GO" id="GO:0050793">
    <property type="term" value="P:regulation of developmental process"/>
    <property type="evidence" value="ECO:0007669"/>
    <property type="project" value="UniProtKB-ARBA"/>
</dbReference>
<dbReference type="FunFam" id="3.40.50.300:FF:000122">
    <property type="entry name" value="Cytoplasmic dynein 1 heavy chain"/>
    <property type="match status" value="1"/>
</dbReference>
<dbReference type="InterPro" id="IPR024317">
    <property type="entry name" value="Dynein_heavy_chain_D4_dom"/>
</dbReference>
<dbReference type="FunFam" id="3.40.50.300:FF:000517">
    <property type="entry name" value="Cytoplasmic dynein heavy chain 1"/>
    <property type="match status" value="1"/>
</dbReference>
<dbReference type="FunFam" id="1.20.58.1120:FF:000013">
    <property type="entry name" value="Dynein heavy chain-like protein"/>
    <property type="match status" value="1"/>
</dbReference>
<dbReference type="Pfam" id="PF22597">
    <property type="entry name" value="DYN_lid"/>
    <property type="match status" value="1"/>
</dbReference>
<dbReference type="Gene3D" id="1.10.472.130">
    <property type="match status" value="1"/>
</dbReference>
<proteinExistence type="inferred from homology"/>
<dbReference type="FunFam" id="3.40.50.300:FF:000071">
    <property type="entry name" value="Cytoplasmic dynein heavy chain 1"/>
    <property type="match status" value="2"/>
</dbReference>
<dbReference type="InterPro" id="IPR042222">
    <property type="entry name" value="Dynein_2_N"/>
</dbReference>
<dbReference type="Gene3D" id="1.10.287.2620">
    <property type="match status" value="1"/>
</dbReference>
<sequence length="4727" mass="544088">MAKANQLAEDLEPNTSARDHDESAEFQEPNEFIEHLQKDLTKWMQGFRHFKRLFDRDQSKLTPIEKSLNELQVALRHLEQNIEIPELCLQINPHIQQIVDAAKSQNRKPKPEDLGSLEQDPEFLASLSNGVVEWIKAIQKVTNMDRDPSSGTALQEATFWINLEKALNKITTLHDSIEVITTLDVLKAGKRFHVTTSFESDTGLKEKLTTAIDYNVLMKDLPLSELLGASDLDSLRQAVLNIFNVFKKLRNTKYPVKRAMQFFNTISADLCEQMIQILKPRLLMHAPISELDEVMAVCSKIWFQWDEESDKIQGMFRDIAKRQRSDVKFQHRTQYRHKDLENRLNELNTFRRQHEQLSNVISRVLRFKGANSLGNITGKQTNPEKEVIKAYEAIKEVNYLDLSHSGQQAWQSSMQYYKNHIVGIETQLASHLRDQLGSCKSADDMFSIFSRYNALFVRPHIQTAIREYQAVLIDRVREDIRILQETIIDPKKMELAIFVVEGYDIPEFSAKVMWLRQNELQLNMNMQRIADVLGTQWVNHLEGKELKRECDLLKKQLDTSVMFKEWSDRVLTKCKTTNDKLFCVEKQQRDGKVICRLRVNYSADSIRIAKEVRNLKNMGFRIPFKIMSYSVGISQYNPYAISLMESVRLYESTNEIISTRPSVENLVAGHRLIIHDLLCEGYKTDWSNFKLESYVCKFGEAVNNFLEKVTDLIEYLDKIDVELSALDKCQYNEETISQIIGAIQKSIDQMALNDYSNLHKWIEELDKTIDVELSALDKCQYNEETISQIIGAIQKSIDQMALNDYSNLHKWIEELDKTLEAKLARRLEEAIHVWTLVLQQNRDELEDEREANILPKINTITLEIRIVSQFITVVPSLEKAKSDLFDQFYHWHSIITAQPRISSSRFQTLQQNQEFSTYKCVLLKLPKKQQRLFEAYKAIDDVLFKTNDYVNHWTRYQALWDLQQDILFERLGSELTNWMKVILEIKKSRSMVDSPESQHKIFPFSVDYSRVQSKIAMKYDYWQKEVLSKFGNFLGTSMQDFFAFISTARSELESQSIDSTNTSDTVALITQVQNLKKHIIPFKEKVSSYCTGQKLLNNHRFTFPPSWLYAENVEGEWSALMDVLERKNTAIQTQITNLQTRIHEEDKLLEKHINELINEWNKSRPVKGAIRPKDALAILINFEDKFKRLKDEQENIVKAKNALEISESVVSINQQSASKLELAIEELEDLSCVWKSLLPIYNNLDELKEIPWHSIQPRKLRQNLEEQLGKLRNLPSHYKQYDAYAHVKSLLQNYLKMNLLIMELKSEALKDRHWRTLMKEMGVNWVLSELTLGKVWSVDLQRHEHAVREVLLTAQGELALEEFIRQVKDYWTDYTLDLVGYQQKTRLIRGWDDLFNKLKEHMNSLNQMKLSSYYKQFEEDALSWEDKLNRINALFDVWIDVQRRWVYLEGLFTGSADIAHLLPSETSRFNQVSTEFLGLMRKVSQSPRILEVVHIQGAQKILERLADLLSKIQKALGEYLERERNSFPRFYFVGDEDLLEILGNSKDLVRVQKHFKKMFSGIVAVEHDTEKNLIKAISSREGETVKLTTPIDLIKNSKINDWLRLMEREMQATLAEMLSISLNKFFVYDVQKIKMEEYINWIEEYPSQIVCLAMDVWWTNAIEMCLKNGETLSKVAGLVEKLLSLLSNSVLCDQPRITRLKIINLITAFIHKKGIIRDLLKNDVKTINDYNWLKNLRVYFEANTKKCVIKMSNAVFYYGFEYLGIQEKLVQTPLTDRCYLTMTQALHFRFGGSPFGPAGTGKTESVKALGHQLGCFVLVFNCDETFDFQAVGRILVGLCQVGAWGCFDEFNRLEERMLSAVSQQIQAIQETIRSGGNMKVDLIGKNLTVNENMAIFITMNPGYSGRSNLPDNLKQLFRSFAMTAPDSGLIAEVMLSSQGFQSAEILSNKINLRVYFEANTKKCVIKMSNAVFYYGFEYLGIQEKLVQTPLTDRCYLTMTQALHFRFGGSPFGPAGTGKTESVKALGHQLGCFVLVFNCDETFDFQAVGRILVGLCQVGAWGCFDEFNRLEERMLSAVSQQIQAIQETIRSGGNMKVDLIGKNLTVNENMAIFITMNPGYSGRSNLPDNLKQLFRSFAMTAPDSGLIAEVMLSSQGFQSAEILSNKIVLLFTLCKEQLSSQCHYDFGLRALKNVLVSAGNIKREAIQNTNESNMEADASLQISEQQILIQSVCETLTPKLVSEDITLLQSLLHDVFPEVDYQQKSMETLREEIIRIATQEHYCCSTDVGEKGSLWMEKVLQVYQITNLNHGLMLVGSSGSGKSSAWKILLKSLEKLENVEGVSHVIDAKAMSKDSLYGVLDPNTREWTDGLFTHIIRKIVDNVRGEASRRQWIIFDGDVDPEWVENLNSVLDDNKLLTLPNGERLAIPPNVRIIFEVADLKYATMATVSRCGMVWFSEDVVTSDMLFERYHLQLRNIPLFIENPSNSLKLQEICADLLSDHMKGGGLIPLALNFTIEQLDHIMYPSKQRLLMSFFSMMNFSIKQLLQYDADHPDFPPTTEQVENFIGRSMLINLIWSFSGDGNWKSRKALSDFVRSSTTIQLPQNESLPLIDFYVPPTGDWTPWSDKVPQIEIQSDKIVDTSTVIPTMDTVRHESLLNTWLNERKPLILCGPPGSGKTMTLLSALRSFPDMDVINVNFSSSTTPELLLKNFDHYCEYRRTPNGVVLSPIQITRWLVIFCDEINLPQLDKYGTQRVISFMRQLVEQNGFYRTSDKSWVSLERIQFVGACNPPTDPGRNPLSSRFLRHVPVIYVDYPGETSLIQIYGTFARAMLRPITQLHGKDVPLTDAIVEFYQRSQEHFTQDDQPHYVYSPRELTRWVRGINEAIAPMDGITTNDLVRLWAHEALRLFQDRLVYDEERKWTEDLVDEIAGKYFAGSCDLREALERPILYSSWLKKKYSPVSQKELADHVIHRLKQYNEEEIDVGIVLYDQMLDHLLRIDRVFRQPQGHLLLIGVSGSGKTTLSRFVAWMNGYSVVQLKVHSKYKGSDFDEDVRLVLRRAGCKGEKICFIMDESNMLETGFLERLNTLLANGEVPGLFEGDDYNTLLNQIKEGAQRQGQMPDSPEELYKWFTQQIVQNLHIVFTMNPSGDGLRARASTSPALFNRCVLNWFGDWSNASLYQVGDQLTSMFEIDKTDYVPPAAMEHCCDRLPTEIYYRDAVVNSFVHIHNEVQRTNDVESRKGHRVMAVTPRHYLDFIKHFTTLFKRKREELTEEKIHLENGLKKIQETEKEVTELKSSLSQKSEELRTKQKQANEKLQQMLADQREAENEKKKSETLQEQIRNEKKMIEIKKAEVEKELADVLPAVEEAKSAVSGIKKQQLVEVRSMASPPKAVQLAVEAICLLLGEKVSSWRDIRGILVKEDFIPRIVQFNTEAITPEITEKMKPFVNNPDWEYEKVLRASQACGPLVKWSKAQLSYAKMLNKVEPLNNELSRLQQDASQKAHAGGEVKRKIEELEERIQKLKDEYAQLIAEAENIKQNLAAVQKKVDRSTQLLSSLRVECDRWQASREGFSQQNATLVGDVLLSAAFLSYSGYYDQYLRDKLFHKWMNILQTADVVFRHELARIEYLSTADERQQWYTNGMPKDELCTENAIMLHNFNRFPLIIDPNGQSIDYICKEFSSNNRDQKITVQKTSFNDNSFRKTLESALRFGTTLLVQDVESYDPILNPVLNREVKKASGRVLITIGDQDIDLSPAFKIFLFTRDSSVEFPSDVCSRVTFVNFTITKTSLELQCLNQVLHSERPDIEEKRNNLLKLQGEFAVKLRQLEKALLNALNDSKGKILDDDSVIATLEKLKNEAKEVQKKSSETDEVIKEVDRVSQEYNKLATACSYICMMLHQLEEIHLLYNYSLDFLLDIFTNALKSPRLSGVKDHHTRLSIILQDLFSLTYSRVSHGMMHIDKILLALLLLRIYLRCTSSNKFEEEFDYLLLYSSKLQLKSATNQNLKQIVIPPLNEQQIASLISLSRLPAFKECIDKFKTSVTTEDLTEWLRSDQPENSVPEIWTTKELGNPITKALNEFIVIYTLRPDRLLASAHLLICATFGNEFMLQDKVLNLREVIENEIKSKVPVLLCSAVGYDVSGRVEDLAVEMNNKDMISIAIGSSEGFDQADKALDSSSRNGRWMLLKNVHLATDWLTHLEKKLHNLKPHNNFRLFLTAEINSKLPVSMIQASRVLVFEPSTGLKANLLRSISSISPQKIAKNPAERSRLYFLLCWFHAIVQERLRYQPLGWANSYEFSDADLRVACDTLDQSVDEIAQGRSNVKPSKLPWLALRSLLSQCIYGGKIDNRFDQNLLETFLNKLFTQCLFDSNFVLIEDIDGNSTPLVVPDETSTKDSLINWVHQIKAAQMPSWIGLPNNAEKVLLTERGQELLRKMLKMSDDELAYDEIDSSLQNKVAPSWMVVLKEHCQAWLAEFPKEICKLRRTKENVKDPIFRFFEREINLGSRLLNEIRKDLIELLEICDGRHKQNNHTRELIAALVKSKQVPQSWKQYTTPRDVIAHEWMNDLKERVKQLDRLSRSNNLKAESIWLGGMFFPEAYITATRQFVAQTNGWSLEQLNMHVRAVGKGVDQQKQQQGPTSFSLTGLRAVGINCESPNKIKLTDCIHSEVDKLQFVWTLEKQKEKEVVSVPVYLYSNRAQFLFELYFVPVNFDKALLSQRGVALLTNSSF</sequence>
<dbReference type="InterPro" id="IPR042228">
    <property type="entry name" value="Dynein_linker_3"/>
</dbReference>
<dbReference type="Pfam" id="PF08393">
    <property type="entry name" value="DHC_N2"/>
    <property type="match status" value="1"/>
</dbReference>
<dbReference type="Gene3D" id="1.10.8.710">
    <property type="match status" value="1"/>
</dbReference>
<dbReference type="InterPro" id="IPR035699">
    <property type="entry name" value="AAA_6"/>
</dbReference>
<keyword evidence="8" id="KW-0547">Nucleotide-binding</keyword>
<dbReference type="Gene3D" id="1.10.8.720">
    <property type="entry name" value="Region D6 of dynein motor"/>
    <property type="match status" value="1"/>
</dbReference>
<dbReference type="InterPro" id="IPR043157">
    <property type="entry name" value="Dynein_AAA1S"/>
</dbReference>
<dbReference type="FunFam" id="1.20.1270.280:FF:000004">
    <property type="entry name" value="Cytoplasmic dynein heavy chain 2"/>
    <property type="match status" value="1"/>
</dbReference>
<feature type="domain" description="AAA+ ATPase" evidence="17">
    <location>
        <begin position="3005"/>
        <end position="3166"/>
    </location>
</feature>
<keyword evidence="5" id="KW-0963">Cytoplasm</keyword>
<dbReference type="FunFam" id="1.20.140.100:FF:000002">
    <property type="entry name" value="Cytoplasmic dynein heavy chain 1"/>
    <property type="match status" value="1"/>
</dbReference>
<evidence type="ECO:0000256" key="4">
    <source>
        <dbReference type="ARBA" id="ARBA00022197"/>
    </source>
</evidence>
<dbReference type="InterPro" id="IPR041228">
    <property type="entry name" value="Dynein_C"/>
</dbReference>
<evidence type="ECO:0000256" key="5">
    <source>
        <dbReference type="ARBA" id="ARBA00022490"/>
    </source>
</evidence>
<dbReference type="GO" id="GO:0005524">
    <property type="term" value="F:ATP binding"/>
    <property type="evidence" value="ECO:0007669"/>
    <property type="project" value="UniProtKB-KW"/>
</dbReference>
<feature type="domain" description="AAA+ ATPase" evidence="17">
    <location>
        <begin position="2307"/>
        <end position="2477"/>
    </location>
</feature>
<dbReference type="GO" id="GO:0045505">
    <property type="term" value="F:dynein intermediate chain binding"/>
    <property type="evidence" value="ECO:0007669"/>
    <property type="project" value="InterPro"/>
</dbReference>
<dbReference type="Pfam" id="PF08385">
    <property type="entry name" value="DHC_N1"/>
    <property type="match status" value="1"/>
</dbReference>
<evidence type="ECO:0000256" key="14">
    <source>
        <dbReference type="ARBA" id="ARBA00033439"/>
    </source>
</evidence>
<dbReference type="Gene3D" id="1.20.140.100">
    <property type="entry name" value="Dynein heavy chain, N-terminal domain 2"/>
    <property type="match status" value="1"/>
</dbReference>
<dbReference type="InterPro" id="IPR003593">
    <property type="entry name" value="AAA+_ATPase"/>
</dbReference>
<dbReference type="GO" id="GO:0051959">
    <property type="term" value="F:dynein light intermediate chain binding"/>
    <property type="evidence" value="ECO:0007669"/>
    <property type="project" value="InterPro"/>
</dbReference>
<evidence type="ECO:0000256" key="7">
    <source>
        <dbReference type="ARBA" id="ARBA00022737"/>
    </source>
</evidence>
<dbReference type="FunFam" id="1.20.920.20:FF:000002">
    <property type="entry name" value="Cytoplasmic dynein 1 heavy chain"/>
    <property type="match status" value="1"/>
</dbReference>
<comment type="subcellular location">
    <subcellularLocation>
        <location evidence="1">Cytoplasm</location>
        <location evidence="1">Cytoskeleton</location>
    </subcellularLocation>
</comment>
<dbReference type="InterPro" id="IPR041658">
    <property type="entry name" value="AAA_lid_11"/>
</dbReference>
<dbReference type="Gene3D" id="1.20.1270.280">
    <property type="match status" value="1"/>
</dbReference>
<organism evidence="18 19">
    <name type="scientific">Meloidogyne incognita</name>
    <name type="common">Southern root-knot nematode worm</name>
    <name type="synonym">Oxyuris incognita</name>
    <dbReference type="NCBI Taxonomy" id="6306"/>
    <lineage>
        <taxon>Eukaryota</taxon>
        <taxon>Metazoa</taxon>
        <taxon>Ecdysozoa</taxon>
        <taxon>Nematoda</taxon>
        <taxon>Chromadorea</taxon>
        <taxon>Rhabditida</taxon>
        <taxon>Tylenchina</taxon>
        <taxon>Tylenchomorpha</taxon>
        <taxon>Tylenchoidea</taxon>
        <taxon>Meloidogynidae</taxon>
        <taxon>Meloidogyninae</taxon>
        <taxon>Meloidogyne</taxon>
        <taxon>Meloidogyne incognita group</taxon>
    </lineage>
</organism>
<feature type="region of interest" description="Disordered" evidence="16">
    <location>
        <begin position="1"/>
        <end position="25"/>
    </location>
</feature>
<name>A0A914M400_MELIC</name>
<keyword evidence="11 15" id="KW-0175">Coiled coil</keyword>
<dbReference type="PANTHER" id="PTHR46532">
    <property type="entry name" value="MALE FERTILITY FACTOR KL5"/>
    <property type="match status" value="1"/>
</dbReference>
<comment type="similarity">
    <text evidence="2">Belongs to the dynein heavy chain family.</text>
</comment>
<evidence type="ECO:0000256" key="13">
    <source>
        <dbReference type="ARBA" id="ARBA00023212"/>
    </source>
</evidence>
<evidence type="ECO:0000256" key="8">
    <source>
        <dbReference type="ARBA" id="ARBA00022741"/>
    </source>
</evidence>
<dbReference type="Pfam" id="PF12775">
    <property type="entry name" value="AAA_7"/>
    <property type="match status" value="1"/>
</dbReference>
<evidence type="ECO:0000256" key="10">
    <source>
        <dbReference type="ARBA" id="ARBA00023017"/>
    </source>
</evidence>
<dbReference type="Pfam" id="PF12781">
    <property type="entry name" value="AAA_9"/>
    <property type="match status" value="1"/>
</dbReference>
<evidence type="ECO:0000259" key="17">
    <source>
        <dbReference type="SMART" id="SM00382"/>
    </source>
</evidence>
<feature type="domain" description="AAA+ ATPase" evidence="17">
    <location>
        <begin position="1791"/>
        <end position="1960"/>
    </location>
</feature>
<dbReference type="Gene3D" id="1.20.920.30">
    <property type="match status" value="1"/>
</dbReference>
<evidence type="ECO:0000313" key="19">
    <source>
        <dbReference type="WBParaSite" id="Minc3s01128g20986"/>
    </source>
</evidence>
<evidence type="ECO:0000256" key="6">
    <source>
        <dbReference type="ARBA" id="ARBA00022701"/>
    </source>
</evidence>
<dbReference type="FunFam" id="1.10.287.2620:FF:000001">
    <property type="entry name" value="Cytoplasmic dynein heavy chain 1"/>
    <property type="match status" value="1"/>
</dbReference>
<keyword evidence="7" id="KW-0677">Repeat</keyword>
<dbReference type="Gene3D" id="3.40.50.300">
    <property type="entry name" value="P-loop containing nucleotide triphosphate hydrolases"/>
    <property type="match status" value="6"/>
</dbReference>
<dbReference type="FunFam" id="3.10.490.20:FF:000004">
    <property type="entry name" value="Cytoplasmic dynein heavy chain 2"/>
    <property type="match status" value="1"/>
</dbReference>
<dbReference type="Gene3D" id="1.10.8.1220">
    <property type="match status" value="1"/>
</dbReference>
<evidence type="ECO:0000313" key="18">
    <source>
        <dbReference type="Proteomes" id="UP000887563"/>
    </source>
</evidence>
<dbReference type="Pfam" id="PF03028">
    <property type="entry name" value="Dynein_heavy"/>
    <property type="match status" value="1"/>
</dbReference>
<evidence type="ECO:0000256" key="9">
    <source>
        <dbReference type="ARBA" id="ARBA00022840"/>
    </source>
</evidence>
<dbReference type="FunFam" id="1.10.8.710:FF:000005">
    <property type="entry name" value="Cytoplasmic dynein heavy chain 1"/>
    <property type="match status" value="1"/>
</dbReference>
<dbReference type="InterPro" id="IPR054354">
    <property type="entry name" value="DYNC2H1-like_lid"/>
</dbReference>
<keyword evidence="10" id="KW-0243">Dynein</keyword>
<keyword evidence="18" id="KW-1185">Reference proteome</keyword>
<dbReference type="Pfam" id="PF12777">
    <property type="entry name" value="MT"/>
    <property type="match status" value="1"/>
</dbReference>
<dbReference type="InterPro" id="IPR027417">
    <property type="entry name" value="P-loop_NTPase"/>
</dbReference>
<dbReference type="WBParaSite" id="Minc3s01128g20986">
    <property type="protein sequence ID" value="Minc3s01128g20986"/>
    <property type="gene ID" value="Minc3s01128g20986"/>
</dbReference>
<dbReference type="SMART" id="SM00382">
    <property type="entry name" value="AAA"/>
    <property type="match status" value="5"/>
</dbReference>
<dbReference type="FunFam" id="3.40.50.300:FF:000373">
    <property type="entry name" value="Cytoplasmic dynein heavy chain 2"/>
    <property type="match status" value="1"/>
</dbReference>
<keyword evidence="12" id="KW-0505">Motor protein</keyword>
<feature type="domain" description="AAA+ ATPase" evidence="17">
    <location>
        <begin position="2662"/>
        <end position="2812"/>
    </location>
</feature>
<comment type="subunit">
    <text evidence="3">Consists of at least two heavy chains and a number of intermediate and light chains.</text>
</comment>
<feature type="domain" description="AAA+ ATPase" evidence="17">
    <location>
        <begin position="2007"/>
        <end position="2100"/>
    </location>
</feature>
<dbReference type="Gene3D" id="1.20.58.1120">
    <property type="match status" value="2"/>
</dbReference>